<reference evidence="2 3" key="1">
    <citation type="submission" date="2014-02" db="EMBL/GenBank/DDBJ databases">
        <title>Transposable element dynamics among asymbiotic and ectomycorrhizal Amanita fungi.</title>
        <authorList>
            <consortium name="DOE Joint Genome Institute"/>
            <person name="Hess J."/>
            <person name="Skrede I."/>
            <person name="Wolfe B."/>
            <person name="LaButti K."/>
            <person name="Ohm R.A."/>
            <person name="Grigoriev I.V."/>
            <person name="Pringle A."/>
        </authorList>
    </citation>
    <scope>NUCLEOTIDE SEQUENCE [LARGE SCALE GENOMIC DNA]</scope>
    <source>
        <strain evidence="2 3">SKay4041</strain>
    </source>
</reference>
<feature type="compositionally biased region" description="Polar residues" evidence="1">
    <location>
        <begin position="40"/>
        <end position="57"/>
    </location>
</feature>
<evidence type="ECO:0000256" key="1">
    <source>
        <dbReference type="SAM" id="MobiDB-lite"/>
    </source>
</evidence>
<sequence length="751" mass="81537">MRFKISKASSAAHPAPLSTSVNKLKTIPHSIYEDPAFSADPSSNPLSTSSLDISSWVTDPPKGHPILKSSPVQKNPINDSSGEVTLIQPPNSPAPPDAQHQAPTCMKVSLTPSPVSPSARSTSGSAPSLSSLSSSVSTTHTSLESSPHLVILNQRKTMPSATPLENSKKRIGFSFFKRKSMPEPAPSHGIPRSATSPTAATTSFRDVDKEAVAPQNSINESNLKHPGKEMRRVKPQELDMIDELDESNPLGVALHHGGPYEAIQKVVGSNPYTQTKAHKPPNVGQTSATSQFRLDVSLNLSPGQVLPHSFTPYYRPRVPLHPVNHAQERTNLDGDTGFTQPTSHGRTSRSMNGVIGTQPSMTPGSESDRRPPRDPSQGTALRLQQSSSFEQMNTSKANKHSGIAAETNDLHRSRLAVTRRQNFTGMSSTSKEAALEKEPFLYDPYDPANVHNVSDSGHAMPDTGNQVPRTQNSHPDLGSRSDRWWGHSVSDSGHAHMAQELHRPDLVKSSRTPLLDRQHVVPNLEHDPRAAVAQLRQERPPSSPSSPDSMQAERDRERHTSDSTSNIGSSVNLQSGTASIMTGNTTGTSATSRPFHNRFLPKKLVMPAPLATAAAGSIRPQPSVLQPMAPEWQNPLRQHHVRFHDGSEYDLLVTNPASTIRVEPPSVGRAQDVPMSRSRKLKKRSSLTSPEPPEIIARLAATPVVSARSRYMEPPPTIPETSGNIGIMKMKGKPPIQKEPMRLLSKRRSGL</sequence>
<feature type="region of interest" description="Disordered" evidence="1">
    <location>
        <begin position="1"/>
        <end position="166"/>
    </location>
</feature>
<feature type="compositionally biased region" description="Polar residues" evidence="1">
    <location>
        <begin position="463"/>
        <end position="474"/>
    </location>
</feature>
<protein>
    <submittedName>
        <fullName evidence="2">Uncharacterized protein</fullName>
    </submittedName>
</protein>
<feature type="compositionally biased region" description="Polar residues" evidence="1">
    <location>
        <begin position="376"/>
        <end position="396"/>
    </location>
</feature>
<feature type="region of interest" description="Disordered" evidence="1">
    <location>
        <begin position="328"/>
        <end position="401"/>
    </location>
</feature>
<feature type="compositionally biased region" description="Polar residues" evidence="1">
    <location>
        <begin position="562"/>
        <end position="594"/>
    </location>
</feature>
<feature type="region of interest" description="Disordered" evidence="1">
    <location>
        <begin position="179"/>
        <end position="231"/>
    </location>
</feature>
<feature type="compositionally biased region" description="Basic and acidic residues" evidence="1">
    <location>
        <begin position="551"/>
        <end position="561"/>
    </location>
</feature>
<dbReference type="Proteomes" id="UP000242287">
    <property type="component" value="Unassembled WGS sequence"/>
</dbReference>
<feature type="compositionally biased region" description="Basic and acidic residues" evidence="1">
    <location>
        <begin position="222"/>
        <end position="231"/>
    </location>
</feature>
<feature type="region of interest" description="Disordered" evidence="1">
    <location>
        <begin position="664"/>
        <end position="694"/>
    </location>
</feature>
<proteinExistence type="predicted"/>
<dbReference type="OrthoDB" id="2684446at2759"/>
<feature type="compositionally biased region" description="Basic and acidic residues" evidence="1">
    <location>
        <begin position="493"/>
        <end position="512"/>
    </location>
</feature>
<feature type="compositionally biased region" description="Polar residues" evidence="1">
    <location>
        <begin position="70"/>
        <end position="83"/>
    </location>
</feature>
<feature type="region of interest" description="Disordered" evidence="1">
    <location>
        <begin position="533"/>
        <end position="594"/>
    </location>
</feature>
<organism evidence="2 3">
    <name type="scientific">Amanita thiersii Skay4041</name>
    <dbReference type="NCBI Taxonomy" id="703135"/>
    <lineage>
        <taxon>Eukaryota</taxon>
        <taxon>Fungi</taxon>
        <taxon>Dikarya</taxon>
        <taxon>Basidiomycota</taxon>
        <taxon>Agaricomycotina</taxon>
        <taxon>Agaricomycetes</taxon>
        <taxon>Agaricomycetidae</taxon>
        <taxon>Agaricales</taxon>
        <taxon>Pluteineae</taxon>
        <taxon>Amanitaceae</taxon>
        <taxon>Amanita</taxon>
    </lineage>
</organism>
<feature type="region of interest" description="Disordered" evidence="1">
    <location>
        <begin position="730"/>
        <end position="751"/>
    </location>
</feature>
<dbReference type="STRING" id="703135.A0A2A9P146"/>
<evidence type="ECO:0000313" key="2">
    <source>
        <dbReference type="EMBL" id="PFH54837.1"/>
    </source>
</evidence>
<feature type="compositionally biased region" description="Low complexity" evidence="1">
    <location>
        <begin position="111"/>
        <end position="146"/>
    </location>
</feature>
<feature type="compositionally biased region" description="Low complexity" evidence="1">
    <location>
        <begin position="193"/>
        <end position="203"/>
    </location>
</feature>
<name>A0A2A9P146_9AGAR</name>
<accession>A0A2A9P146</accession>
<dbReference type="AlphaFoldDB" id="A0A2A9P146"/>
<evidence type="ECO:0000313" key="3">
    <source>
        <dbReference type="Proteomes" id="UP000242287"/>
    </source>
</evidence>
<feature type="compositionally biased region" description="Polar residues" evidence="1">
    <location>
        <begin position="154"/>
        <end position="165"/>
    </location>
</feature>
<dbReference type="EMBL" id="KZ301969">
    <property type="protein sequence ID" value="PFH54837.1"/>
    <property type="molecule type" value="Genomic_DNA"/>
</dbReference>
<gene>
    <name evidence="2" type="ORF">AMATHDRAFT_83225</name>
</gene>
<feature type="compositionally biased region" description="Polar residues" evidence="1">
    <location>
        <begin position="337"/>
        <end position="365"/>
    </location>
</feature>
<feature type="region of interest" description="Disordered" evidence="1">
    <location>
        <begin position="456"/>
        <end position="512"/>
    </location>
</feature>
<keyword evidence="3" id="KW-1185">Reference proteome</keyword>